<feature type="region of interest" description="Disordered" evidence="1">
    <location>
        <begin position="99"/>
        <end position="162"/>
    </location>
</feature>
<dbReference type="EMBL" id="JAMXFA010000052">
    <property type="protein sequence ID" value="MCT7981090.1"/>
    <property type="molecule type" value="Genomic_DNA"/>
</dbReference>
<evidence type="ECO:0000256" key="1">
    <source>
        <dbReference type="SAM" id="MobiDB-lite"/>
    </source>
</evidence>
<evidence type="ECO:0000313" key="2">
    <source>
        <dbReference type="EMBL" id="MCT7981090.1"/>
    </source>
</evidence>
<feature type="compositionally biased region" description="Polar residues" evidence="1">
    <location>
        <begin position="99"/>
        <end position="121"/>
    </location>
</feature>
<reference evidence="2 3" key="1">
    <citation type="journal article" date="2022" name="Front. Microbiol.">
        <title>High genomic differentiation and limited gene flow indicate recent cryptic speciation within the genus Laspinema (cyanobacteria).</title>
        <authorList>
            <person name="Stanojkovic A."/>
            <person name="Skoupy S."/>
            <person name="Skaloud P."/>
            <person name="Dvorak P."/>
        </authorList>
    </citation>
    <scope>NUCLEOTIDE SEQUENCE [LARGE SCALE GENOMIC DNA]</scope>
    <source>
        <strain evidence="2 3">D3b</strain>
    </source>
</reference>
<keyword evidence="3" id="KW-1185">Reference proteome</keyword>
<evidence type="ECO:0008006" key="4">
    <source>
        <dbReference type="Google" id="ProtNLM"/>
    </source>
</evidence>
<proteinExistence type="predicted"/>
<organism evidence="2 3">
    <name type="scientific">Laspinema olomoucense D3b</name>
    <dbReference type="NCBI Taxonomy" id="2953688"/>
    <lineage>
        <taxon>Bacteria</taxon>
        <taxon>Bacillati</taxon>
        <taxon>Cyanobacteriota</taxon>
        <taxon>Cyanophyceae</taxon>
        <taxon>Oscillatoriophycideae</taxon>
        <taxon>Oscillatoriales</taxon>
        <taxon>Laspinemataceae</taxon>
        <taxon>Laspinema</taxon>
        <taxon>Laspinema olomoucense</taxon>
    </lineage>
</organism>
<accession>A0ABT2NH66</accession>
<gene>
    <name evidence="2" type="ORF">NG792_25510</name>
</gene>
<dbReference type="Proteomes" id="UP001525961">
    <property type="component" value="Unassembled WGS sequence"/>
</dbReference>
<dbReference type="RefSeq" id="WP_261237312.1">
    <property type="nucleotide sequence ID" value="NZ_JAMXFA010000052.1"/>
</dbReference>
<evidence type="ECO:0000313" key="3">
    <source>
        <dbReference type="Proteomes" id="UP001525961"/>
    </source>
</evidence>
<comment type="caution">
    <text evidence="2">The sequence shown here is derived from an EMBL/GenBank/DDBJ whole genome shotgun (WGS) entry which is preliminary data.</text>
</comment>
<name>A0ABT2NH66_9CYAN</name>
<feature type="compositionally biased region" description="Polar residues" evidence="1">
    <location>
        <begin position="132"/>
        <end position="151"/>
    </location>
</feature>
<protein>
    <recommendedName>
        <fullName evidence="4">Single-stranded DNA-binding protein</fullName>
    </recommendedName>
</protein>
<sequence>MNIFSFKLRLDSIQVGHTSDGNIQVMGFSSFQFFDGKQTQIYPLAFTAYGEPAQTIAQAGINGVVVAIGELNIFSVDRQTHKDKVANFHVEESQILRQGNSVSLEVSPPTIQSTTAPTTQPRVAHAPAASHRQPQPTQQPVGLATAPSNGHSPVDDEELIPF</sequence>